<name>A0A699UJM2_TANCI</name>
<protein>
    <recommendedName>
        <fullName evidence="2">Reverse transcriptase domain, reverse transcriptase zinc-binding domain protein</fullName>
    </recommendedName>
</protein>
<dbReference type="AlphaFoldDB" id="A0A699UJM2"/>
<comment type="caution">
    <text evidence="1">The sequence shown here is derived from an EMBL/GenBank/DDBJ whole genome shotgun (WGS) entry which is preliminary data.</text>
</comment>
<gene>
    <name evidence="1" type="ORF">Tci_895134</name>
</gene>
<proteinExistence type="predicted"/>
<sequence>MFSLQVWDHLKRLTGIPNIPSGLDTIVDFLSPMDKMRSVRSVILKLVFAASCYFIWQERNSRLFLKKKRSQDQVIDVIKSTVRLNLLSCRFNRTKHVQMLSHLWELPTSSIHG</sequence>
<reference evidence="1" key="1">
    <citation type="journal article" date="2019" name="Sci. Rep.">
        <title>Draft genome of Tanacetum cinerariifolium, the natural source of mosquito coil.</title>
        <authorList>
            <person name="Yamashiro T."/>
            <person name="Shiraishi A."/>
            <person name="Satake H."/>
            <person name="Nakayama K."/>
        </authorList>
    </citation>
    <scope>NUCLEOTIDE SEQUENCE</scope>
</reference>
<evidence type="ECO:0000313" key="1">
    <source>
        <dbReference type="EMBL" id="GFD23165.1"/>
    </source>
</evidence>
<dbReference type="EMBL" id="BKCJ011342857">
    <property type="protein sequence ID" value="GFD23165.1"/>
    <property type="molecule type" value="Genomic_DNA"/>
</dbReference>
<evidence type="ECO:0008006" key="2">
    <source>
        <dbReference type="Google" id="ProtNLM"/>
    </source>
</evidence>
<organism evidence="1">
    <name type="scientific">Tanacetum cinerariifolium</name>
    <name type="common">Dalmatian daisy</name>
    <name type="synonym">Chrysanthemum cinerariifolium</name>
    <dbReference type="NCBI Taxonomy" id="118510"/>
    <lineage>
        <taxon>Eukaryota</taxon>
        <taxon>Viridiplantae</taxon>
        <taxon>Streptophyta</taxon>
        <taxon>Embryophyta</taxon>
        <taxon>Tracheophyta</taxon>
        <taxon>Spermatophyta</taxon>
        <taxon>Magnoliopsida</taxon>
        <taxon>eudicotyledons</taxon>
        <taxon>Gunneridae</taxon>
        <taxon>Pentapetalae</taxon>
        <taxon>asterids</taxon>
        <taxon>campanulids</taxon>
        <taxon>Asterales</taxon>
        <taxon>Asteraceae</taxon>
        <taxon>Asteroideae</taxon>
        <taxon>Anthemideae</taxon>
        <taxon>Anthemidinae</taxon>
        <taxon>Tanacetum</taxon>
    </lineage>
</organism>
<accession>A0A699UJM2</accession>